<dbReference type="InterPro" id="IPR040911">
    <property type="entry name" value="Exostosin_GT47"/>
</dbReference>
<reference evidence="24" key="1">
    <citation type="submission" date="2022-11" db="UniProtKB">
        <authorList>
            <consortium name="EnsemblMetazoa"/>
        </authorList>
    </citation>
    <scope>IDENTIFICATION</scope>
</reference>
<evidence type="ECO:0000256" key="14">
    <source>
        <dbReference type="ARBA" id="ARBA00023136"/>
    </source>
</evidence>
<evidence type="ECO:0000256" key="6">
    <source>
        <dbReference type="ARBA" id="ARBA00022676"/>
    </source>
</evidence>
<evidence type="ECO:0000256" key="20">
    <source>
        <dbReference type="SAM" id="Coils"/>
    </source>
</evidence>
<keyword evidence="8 21" id="KW-0812">Transmembrane</keyword>
<name>A0A913WX35_EXADI</name>
<dbReference type="InterPro" id="IPR029044">
    <property type="entry name" value="Nucleotide-diphossugar_trans"/>
</dbReference>
<dbReference type="FunFam" id="3.90.550.10:FF:000033">
    <property type="entry name" value="Exostosin-like glycosyltransferase 3"/>
    <property type="match status" value="1"/>
</dbReference>
<feature type="coiled-coil region" evidence="20">
    <location>
        <begin position="60"/>
        <end position="129"/>
    </location>
</feature>
<evidence type="ECO:0000256" key="12">
    <source>
        <dbReference type="ARBA" id="ARBA00022989"/>
    </source>
</evidence>
<evidence type="ECO:0000256" key="2">
    <source>
        <dbReference type="ARBA" id="ARBA00004555"/>
    </source>
</evidence>
<comment type="subcellular location">
    <subcellularLocation>
        <location evidence="3">Endoplasmic reticulum membrane</location>
        <topology evidence="3">Single-pass type II membrane protein</topology>
    </subcellularLocation>
    <subcellularLocation>
        <location evidence="2">Golgi apparatus</location>
    </subcellularLocation>
</comment>
<evidence type="ECO:0000256" key="3">
    <source>
        <dbReference type="ARBA" id="ARBA00004648"/>
    </source>
</evidence>
<keyword evidence="20" id="KW-0175">Coiled coil</keyword>
<dbReference type="GO" id="GO:0046872">
    <property type="term" value="F:metal ion binding"/>
    <property type="evidence" value="ECO:0007669"/>
    <property type="project" value="UniProtKB-KW"/>
</dbReference>
<dbReference type="GO" id="GO:0005789">
    <property type="term" value="C:endoplasmic reticulum membrane"/>
    <property type="evidence" value="ECO:0007669"/>
    <property type="project" value="UniProtKB-SubCell"/>
</dbReference>
<evidence type="ECO:0000313" key="25">
    <source>
        <dbReference type="Proteomes" id="UP000887567"/>
    </source>
</evidence>
<dbReference type="EC" id="2.4.1.223" evidence="19"/>
<keyword evidence="17" id="KW-0464">Manganese</keyword>
<dbReference type="Gene3D" id="3.90.550.10">
    <property type="entry name" value="Spore Coat Polysaccharide Biosynthesis Protein SpsA, Chain A"/>
    <property type="match status" value="1"/>
</dbReference>
<dbReference type="PANTHER" id="PTHR48261:SF4">
    <property type="entry name" value="EXOSTOSIN LIKE GLYCOSYLTRANSFERASE 3"/>
    <property type="match status" value="1"/>
</dbReference>
<sequence length="871" mass="99591">MTRFSFRYIKDNLLFRVIVCLLICAIIGPLITLHHLNKATLVKGLPSSNSFTSRNTLGKDEFVLERLDELKSQINELEKIKLSLSNELRDLEGKRHVIQRDIQKFHETAEKLKKDSKKVKDLVHQAKRDLDIFKLEKTRLNQCPQLPFMKLPKAPDLNPMRKSSLSPNFKHQRECTLGNCFDYSRCPYSGGFSVYIYNPQEYLSKPSEIIISAFGILKESPYFTSEASKACVYIVIFELERLELPFASLPYWNNGQNHFILKLKTDSNYSSLDSNLGMAFIGQPSFIHSKYRPGFDLILPPLVANYSGGSLWKHAPPQLPAYRQFFLSFEGHTTNQRESTGTRDLLSLSQESKDFHISTNCGHNKLSSNDGTDWGLCGTHKDRLKILKKSTFTLILGGRTAQRSLDSTHVRLLEALQCGSVPVVLGISTLLPFAEVIDWHLASIILPSARITELNALLRTITSQDLLKLRRQGRFLWENYLSTQKSILYTSLSVIRTRLSLPAPPLLASPSPSVFTPSNQPIKNPPDPDAILELQINSPTFTRNLTTAVNFITNEWNSPPGALYSFPSTPFEPMLPSSAPFMNTTDAFEVIAGGKGGSGEPFSRAQGGNYPKEQFTIVMLTYERELVLMESIQRLVGLQYLNKVIVVWNSPVNPSLSLRWPDIGVPLNVIKTTKNSLNNRFIPYDVIETDAILSIDDDVELRHDEILLAFRVWRENRDRIVGFPGRFHAWDSEKKSWLYASRHSCELSLILTGAAFIHRYYLYLYTHWMPETIRHKVDEYMNCEDIAMNYLVSHITRKPPLKVTSRWTFLCSSCPVALWEDRTHFEERDQCMNFFARVFGYMPLLRTQYRADSVLFKTRISSSESKCFKYV</sequence>
<organism evidence="24 25">
    <name type="scientific">Exaiptasia diaphana</name>
    <name type="common">Tropical sea anemone</name>
    <name type="synonym">Aiptasia pulchella</name>
    <dbReference type="NCBI Taxonomy" id="2652724"/>
    <lineage>
        <taxon>Eukaryota</taxon>
        <taxon>Metazoa</taxon>
        <taxon>Cnidaria</taxon>
        <taxon>Anthozoa</taxon>
        <taxon>Hexacorallia</taxon>
        <taxon>Actiniaria</taxon>
        <taxon>Aiptasiidae</taxon>
        <taxon>Exaiptasia</taxon>
    </lineage>
</organism>
<keyword evidence="25" id="KW-1185">Reference proteome</keyword>
<evidence type="ECO:0000256" key="4">
    <source>
        <dbReference type="ARBA" id="ARBA00005093"/>
    </source>
</evidence>
<dbReference type="Pfam" id="PF03016">
    <property type="entry name" value="Exostosin_GT47"/>
    <property type="match status" value="1"/>
</dbReference>
<dbReference type="RefSeq" id="XP_020895361.1">
    <property type="nucleotide sequence ID" value="XM_021039702.2"/>
</dbReference>
<proteinExistence type="inferred from homology"/>
<dbReference type="OMA" id="KFMGSHT"/>
<dbReference type="Proteomes" id="UP000887567">
    <property type="component" value="Unplaced"/>
</dbReference>
<keyword evidence="6" id="KW-0328">Glycosyltransferase</keyword>
<feature type="transmembrane region" description="Helical" evidence="21">
    <location>
        <begin position="12"/>
        <end position="31"/>
    </location>
</feature>
<comment type="pathway">
    <text evidence="4">Glycan metabolism; heparan sulfate biosynthesis.</text>
</comment>
<comment type="similarity">
    <text evidence="5">Belongs to the glycosyltransferase 47 family.</text>
</comment>
<keyword evidence="10" id="KW-0256">Endoplasmic reticulum</keyword>
<evidence type="ECO:0000256" key="8">
    <source>
        <dbReference type="ARBA" id="ARBA00022692"/>
    </source>
</evidence>
<accession>A0A913WX35</accession>
<keyword evidence="14 21" id="KW-0472">Membrane</keyword>
<keyword evidence="11" id="KW-0735">Signal-anchor</keyword>
<evidence type="ECO:0000256" key="5">
    <source>
        <dbReference type="ARBA" id="ARBA00010271"/>
    </source>
</evidence>
<evidence type="ECO:0000256" key="11">
    <source>
        <dbReference type="ARBA" id="ARBA00022968"/>
    </source>
</evidence>
<evidence type="ECO:0000256" key="21">
    <source>
        <dbReference type="SAM" id="Phobius"/>
    </source>
</evidence>
<evidence type="ECO:0000259" key="23">
    <source>
        <dbReference type="Pfam" id="PF09258"/>
    </source>
</evidence>
<feature type="domain" description="Exostosin GT47" evidence="22">
    <location>
        <begin position="191"/>
        <end position="460"/>
    </location>
</feature>
<comment type="cofactor">
    <cofactor evidence="1">
        <name>Mn(2+)</name>
        <dbReference type="ChEBI" id="CHEBI:29035"/>
    </cofactor>
</comment>
<dbReference type="Pfam" id="PF09258">
    <property type="entry name" value="Glyco_transf_64"/>
    <property type="match status" value="1"/>
</dbReference>
<evidence type="ECO:0000256" key="15">
    <source>
        <dbReference type="ARBA" id="ARBA00023157"/>
    </source>
</evidence>
<keyword evidence="7" id="KW-0808">Transferase</keyword>
<dbReference type="EnsemblMetazoa" id="XM_021039702.2">
    <property type="protein sequence ID" value="XP_020895361.1"/>
    <property type="gene ID" value="LOC110234330"/>
</dbReference>
<dbReference type="GO" id="GO:0001888">
    <property type="term" value="F:glucuronyl-galactosyl-proteoglycan 4-alpha-N-acetylglucosaminyltransferase activity"/>
    <property type="evidence" value="ECO:0007669"/>
    <property type="project" value="UniProtKB-EC"/>
</dbReference>
<dbReference type="GO" id="GO:0005794">
    <property type="term" value="C:Golgi apparatus"/>
    <property type="evidence" value="ECO:0007669"/>
    <property type="project" value="UniProtKB-SubCell"/>
</dbReference>
<keyword evidence="16" id="KW-0325">Glycoprotein</keyword>
<dbReference type="PANTHER" id="PTHR48261">
    <property type="entry name" value="ACETYLGLUCOSAMINYLTRANSFERASE"/>
    <property type="match status" value="1"/>
</dbReference>
<evidence type="ECO:0000256" key="16">
    <source>
        <dbReference type="ARBA" id="ARBA00023180"/>
    </source>
</evidence>
<dbReference type="KEGG" id="epa:110234330"/>
<keyword evidence="9" id="KW-0479">Metal-binding</keyword>
<evidence type="ECO:0000256" key="18">
    <source>
        <dbReference type="ARBA" id="ARBA00050948"/>
    </source>
</evidence>
<dbReference type="OrthoDB" id="5954868at2759"/>
<evidence type="ECO:0000256" key="19">
    <source>
        <dbReference type="ARBA" id="ARBA00066812"/>
    </source>
</evidence>
<evidence type="ECO:0000256" key="7">
    <source>
        <dbReference type="ARBA" id="ARBA00022679"/>
    </source>
</evidence>
<dbReference type="InterPro" id="IPR015338">
    <property type="entry name" value="GT64_dom"/>
</dbReference>
<dbReference type="AlphaFoldDB" id="A0A913WX35"/>
<comment type="catalytic activity">
    <reaction evidence="18">
        <text>3-O-(beta-D-GlcA-(1-&gt;3)-beta-D-Gal-(1-&gt;3)-beta-D-Gal-(1-&gt;4)-beta-D-Xyl)-L-seryl-[protein] + UDP-N-acetyl-alpha-D-glucosamine = 3-O-(alpha-D-GlcNAc-(1-&gt;4)-beta-D-GlcA-(1-&gt;3)-beta-D-Gal-(1-&gt;3)-beta-D-Gal-(1-&gt;4)-beta-D-Xyl)-L-seryl-[protein] + UDP + H(+)</text>
        <dbReference type="Rhea" id="RHEA:16221"/>
        <dbReference type="Rhea" id="RHEA-COMP:12573"/>
        <dbReference type="Rhea" id="RHEA-COMP:12574"/>
        <dbReference type="ChEBI" id="CHEBI:15378"/>
        <dbReference type="ChEBI" id="CHEBI:57705"/>
        <dbReference type="ChEBI" id="CHEBI:58223"/>
        <dbReference type="ChEBI" id="CHEBI:132093"/>
        <dbReference type="ChEBI" id="CHEBI:132104"/>
        <dbReference type="EC" id="2.4.1.223"/>
    </reaction>
</comment>
<dbReference type="InterPro" id="IPR004263">
    <property type="entry name" value="Exostosin"/>
</dbReference>
<dbReference type="SUPFAM" id="SSF53448">
    <property type="entry name" value="Nucleotide-diphospho-sugar transferases"/>
    <property type="match status" value="1"/>
</dbReference>
<evidence type="ECO:0000256" key="17">
    <source>
        <dbReference type="ARBA" id="ARBA00023211"/>
    </source>
</evidence>
<protein>
    <recommendedName>
        <fullName evidence="19">glucuronosyl-galactosyl-proteoglycan 4-alpha-N-acetylglucosaminyltransferase</fullName>
        <ecNumber evidence="19">2.4.1.223</ecNumber>
    </recommendedName>
</protein>
<evidence type="ECO:0000256" key="9">
    <source>
        <dbReference type="ARBA" id="ARBA00022723"/>
    </source>
</evidence>
<evidence type="ECO:0000256" key="13">
    <source>
        <dbReference type="ARBA" id="ARBA00023034"/>
    </source>
</evidence>
<keyword evidence="13" id="KW-0333">Golgi apparatus</keyword>
<dbReference type="GeneID" id="110234330"/>
<feature type="domain" description="Glycosyl transferase 64" evidence="23">
    <location>
        <begin position="615"/>
        <end position="856"/>
    </location>
</feature>
<evidence type="ECO:0000313" key="24">
    <source>
        <dbReference type="EnsemblMetazoa" id="XP_020895361.1"/>
    </source>
</evidence>
<dbReference type="GO" id="GO:0015012">
    <property type="term" value="P:heparan sulfate proteoglycan biosynthetic process"/>
    <property type="evidence" value="ECO:0007669"/>
    <property type="project" value="UniProtKB-ARBA"/>
</dbReference>
<keyword evidence="15" id="KW-1015">Disulfide bond</keyword>
<evidence type="ECO:0000259" key="22">
    <source>
        <dbReference type="Pfam" id="PF03016"/>
    </source>
</evidence>
<evidence type="ECO:0000256" key="10">
    <source>
        <dbReference type="ARBA" id="ARBA00022824"/>
    </source>
</evidence>
<keyword evidence="12 21" id="KW-1133">Transmembrane helix</keyword>
<evidence type="ECO:0000256" key="1">
    <source>
        <dbReference type="ARBA" id="ARBA00001936"/>
    </source>
</evidence>